<reference evidence="1" key="1">
    <citation type="submission" date="2022-08" db="UniProtKB">
        <authorList>
            <consortium name="EnsemblMetazoa"/>
        </authorList>
    </citation>
    <scope>IDENTIFICATION</scope>
    <source>
        <strain evidence="1">Israel</strain>
    </source>
</reference>
<evidence type="ECO:0000313" key="2">
    <source>
        <dbReference type="Proteomes" id="UP000092462"/>
    </source>
</evidence>
<dbReference type="PANTHER" id="PTHR22955:SF77">
    <property type="entry name" value="ASPARTIC PUTATIVE DOMAIN-CONTAINING PROTEIN-RELATED"/>
    <property type="match status" value="1"/>
</dbReference>
<dbReference type="PANTHER" id="PTHR22955">
    <property type="entry name" value="RETROTRANSPOSON"/>
    <property type="match status" value="1"/>
</dbReference>
<sequence length="147" mass="16406">MLTAKSKIAPIKTKTIPKLELCAATLGAKLVSKVSKTLKIFKIYCWVDAKVVLAQIQSASDRQDVFTKNRVSTIRSLTSPNCWRHVGTKENPADLVSRGTTAVELKNSSLYWHGPTWLFMGEDSWPDAPKVLAVGRTPHHQKYCKLL</sequence>
<protein>
    <submittedName>
        <fullName evidence="1">Uncharacterized protein</fullName>
    </submittedName>
</protein>
<name>A0A1B0EWX2_PHLPP</name>
<dbReference type="EMBL" id="AJVK01031174">
    <property type="status" value="NOT_ANNOTATED_CDS"/>
    <property type="molecule type" value="Genomic_DNA"/>
</dbReference>
<dbReference type="InterPro" id="IPR008042">
    <property type="entry name" value="Retrotrans_Pao"/>
</dbReference>
<organism evidence="1 2">
    <name type="scientific">Phlebotomus papatasi</name>
    <name type="common">Sandfly</name>
    <dbReference type="NCBI Taxonomy" id="29031"/>
    <lineage>
        <taxon>Eukaryota</taxon>
        <taxon>Metazoa</taxon>
        <taxon>Ecdysozoa</taxon>
        <taxon>Arthropoda</taxon>
        <taxon>Hexapoda</taxon>
        <taxon>Insecta</taxon>
        <taxon>Pterygota</taxon>
        <taxon>Neoptera</taxon>
        <taxon>Endopterygota</taxon>
        <taxon>Diptera</taxon>
        <taxon>Nematocera</taxon>
        <taxon>Psychodoidea</taxon>
        <taxon>Psychodidae</taxon>
        <taxon>Phlebotomus</taxon>
        <taxon>Phlebotomus</taxon>
    </lineage>
</organism>
<dbReference type="EnsemblMetazoa" id="PPAI005635-RA">
    <property type="protein sequence ID" value="PPAI005635-PA"/>
    <property type="gene ID" value="PPAI005635"/>
</dbReference>
<dbReference type="Pfam" id="PF05380">
    <property type="entry name" value="Peptidase_A17"/>
    <property type="match status" value="1"/>
</dbReference>
<dbReference type="AlphaFoldDB" id="A0A1B0EWX2"/>
<dbReference type="VEuPathDB" id="VectorBase:PPAPM1_001316"/>
<keyword evidence="2" id="KW-1185">Reference proteome</keyword>
<proteinExistence type="predicted"/>
<dbReference type="Proteomes" id="UP000092462">
    <property type="component" value="Unassembled WGS sequence"/>
</dbReference>
<evidence type="ECO:0000313" key="1">
    <source>
        <dbReference type="EnsemblMetazoa" id="PPAI005635-PA"/>
    </source>
</evidence>
<accession>A0A1B0EWX2</accession>
<dbReference type="VEuPathDB" id="VectorBase:PPAI005635"/>